<evidence type="ECO:0000313" key="2">
    <source>
        <dbReference type="Proteomes" id="UP000078237"/>
    </source>
</evidence>
<dbReference type="InterPro" id="IPR035994">
    <property type="entry name" value="Nucleoside_phosphorylase_sf"/>
</dbReference>
<dbReference type="Proteomes" id="UP000078237">
    <property type="component" value="Unassembled WGS sequence"/>
</dbReference>
<gene>
    <name evidence="1" type="ORF">MMYC01_208476</name>
</gene>
<dbReference type="VEuPathDB" id="FungiDB:MMYC01_208476"/>
<dbReference type="Gene3D" id="3.40.50.1580">
    <property type="entry name" value="Nucleoside phosphorylase domain"/>
    <property type="match status" value="1"/>
</dbReference>
<accession>A0A175VXF9</accession>
<sequence>MPDQLVYTRNDYSIDWACAFDKEQTAAIAVLDGDGHSPLPKPTTDANAYTLGSRKTENSSFVAVTALMVPTFPAIKISLMVDIAGGVDPKCVVQWDFGKSVKGGGF</sequence>
<dbReference type="AlphaFoldDB" id="A0A175VXF9"/>
<dbReference type="PANTHER" id="PTHR46082">
    <property type="entry name" value="ATP/GTP-BINDING PROTEIN-RELATED"/>
    <property type="match status" value="1"/>
</dbReference>
<comment type="caution">
    <text evidence="1">The sequence shown here is derived from an EMBL/GenBank/DDBJ whole genome shotgun (WGS) entry which is preliminary data.</text>
</comment>
<keyword evidence="2" id="KW-1185">Reference proteome</keyword>
<proteinExistence type="predicted"/>
<keyword evidence="1" id="KW-0378">Hydrolase</keyword>
<dbReference type="GO" id="GO:0004519">
    <property type="term" value="F:endonuclease activity"/>
    <property type="evidence" value="ECO:0007669"/>
    <property type="project" value="UniProtKB-KW"/>
</dbReference>
<dbReference type="STRING" id="100816.A0A175VXF9"/>
<dbReference type="GO" id="GO:0009116">
    <property type="term" value="P:nucleoside metabolic process"/>
    <property type="evidence" value="ECO:0007669"/>
    <property type="project" value="InterPro"/>
</dbReference>
<organism evidence="1 2">
    <name type="scientific">Madurella mycetomatis</name>
    <dbReference type="NCBI Taxonomy" id="100816"/>
    <lineage>
        <taxon>Eukaryota</taxon>
        <taxon>Fungi</taxon>
        <taxon>Dikarya</taxon>
        <taxon>Ascomycota</taxon>
        <taxon>Pezizomycotina</taxon>
        <taxon>Sordariomycetes</taxon>
        <taxon>Sordariomycetidae</taxon>
        <taxon>Sordariales</taxon>
        <taxon>Sordariales incertae sedis</taxon>
        <taxon>Madurella</taxon>
    </lineage>
</organism>
<dbReference type="EMBL" id="LCTW02000232">
    <property type="protein sequence ID" value="KXX76053.1"/>
    <property type="molecule type" value="Genomic_DNA"/>
</dbReference>
<keyword evidence="1" id="KW-0255">Endonuclease</keyword>
<protein>
    <submittedName>
        <fullName evidence="1">DNA endonuclease RBBP8</fullName>
    </submittedName>
</protein>
<reference evidence="1 2" key="1">
    <citation type="journal article" date="2016" name="Genome Announc.">
        <title>Genome Sequence of Madurella mycetomatis mm55, Isolated from a Human Mycetoma Case in Sudan.</title>
        <authorList>
            <person name="Smit S."/>
            <person name="Derks M.F."/>
            <person name="Bervoets S."/>
            <person name="Fahal A."/>
            <person name="van Leeuwen W."/>
            <person name="van Belkum A."/>
            <person name="van de Sande W.W."/>
        </authorList>
    </citation>
    <scope>NUCLEOTIDE SEQUENCE [LARGE SCALE GENOMIC DNA]</scope>
    <source>
        <strain evidence="2">mm55</strain>
    </source>
</reference>
<name>A0A175VXF9_9PEZI</name>
<dbReference type="InterPro" id="IPR053137">
    <property type="entry name" value="NLR-like"/>
</dbReference>
<dbReference type="PANTHER" id="PTHR46082:SF6">
    <property type="entry name" value="AAA+ ATPASE DOMAIN-CONTAINING PROTEIN-RELATED"/>
    <property type="match status" value="1"/>
</dbReference>
<keyword evidence="1" id="KW-0540">Nuclease</keyword>
<evidence type="ECO:0000313" key="1">
    <source>
        <dbReference type="EMBL" id="KXX76053.1"/>
    </source>
</evidence>